<protein>
    <submittedName>
        <fullName evidence="1">Uncharacterized protein</fullName>
    </submittedName>
</protein>
<evidence type="ECO:0000313" key="2">
    <source>
        <dbReference type="Proteomes" id="UP001163321"/>
    </source>
</evidence>
<gene>
    <name evidence="1" type="ORF">PsorP6_015894</name>
</gene>
<dbReference type="EMBL" id="CM047589">
    <property type="protein sequence ID" value="KAI9920523.1"/>
    <property type="molecule type" value="Genomic_DNA"/>
</dbReference>
<sequence>MPNRERNTILDLFEAVRIATREDENLAHVLAMLLDFAKAYNSLIRLFLFCGTAIPGMPRQFRAACGNSSREHEMPLPSERLPVAMARSSRCLLAPLLFILTLELIYEKIENTTELEGIVLSSRSKQINVKLCGYADDTAVYFRSPQKVSRVLEILAQFFRHGIQTPIQCQQVHGNSSPIGAVIDPASLGKVKLLRDGEHCKYLGIQLSVGEATKAKWGACISSINARLHLARAKTNTVGQRAALAAAVIVPKLVLVARHVWPPTSTVGQLQHVKRFVWGKGDGKQVRAWMGEMQADLPWRQWRGRWDR</sequence>
<evidence type="ECO:0000313" key="1">
    <source>
        <dbReference type="EMBL" id="KAI9920523.1"/>
    </source>
</evidence>
<reference evidence="1 2" key="1">
    <citation type="journal article" date="2022" name="bioRxiv">
        <title>The genome of the oomycete Peronosclerospora sorghi, a cosmopolitan pathogen of maize and sorghum, is inflated with dispersed pseudogenes.</title>
        <authorList>
            <person name="Fletcher K."/>
            <person name="Martin F."/>
            <person name="Isakeit T."/>
            <person name="Cavanaugh K."/>
            <person name="Magill C."/>
            <person name="Michelmore R."/>
        </authorList>
    </citation>
    <scope>NUCLEOTIDE SEQUENCE [LARGE SCALE GENOMIC DNA]</scope>
    <source>
        <strain evidence="1">P6</strain>
    </source>
</reference>
<organism evidence="1 2">
    <name type="scientific">Peronosclerospora sorghi</name>
    <dbReference type="NCBI Taxonomy" id="230839"/>
    <lineage>
        <taxon>Eukaryota</taxon>
        <taxon>Sar</taxon>
        <taxon>Stramenopiles</taxon>
        <taxon>Oomycota</taxon>
        <taxon>Peronosporomycetes</taxon>
        <taxon>Peronosporales</taxon>
        <taxon>Peronosporaceae</taxon>
        <taxon>Peronosclerospora</taxon>
    </lineage>
</organism>
<dbReference type="Proteomes" id="UP001163321">
    <property type="component" value="Chromosome 10"/>
</dbReference>
<name>A0ACC0WRJ4_9STRA</name>
<accession>A0ACC0WRJ4</accession>
<comment type="caution">
    <text evidence="1">The sequence shown here is derived from an EMBL/GenBank/DDBJ whole genome shotgun (WGS) entry which is preliminary data.</text>
</comment>
<keyword evidence="2" id="KW-1185">Reference proteome</keyword>
<proteinExistence type="predicted"/>